<evidence type="ECO:0008006" key="3">
    <source>
        <dbReference type="Google" id="ProtNLM"/>
    </source>
</evidence>
<organism evidence="1 2">
    <name type="scientific">Parasphingorhabdus litoris</name>
    <dbReference type="NCBI Taxonomy" id="394733"/>
    <lineage>
        <taxon>Bacteria</taxon>
        <taxon>Pseudomonadati</taxon>
        <taxon>Pseudomonadota</taxon>
        <taxon>Alphaproteobacteria</taxon>
        <taxon>Sphingomonadales</taxon>
        <taxon>Sphingomonadaceae</taxon>
        <taxon>Parasphingorhabdus</taxon>
    </lineage>
</organism>
<sequence length="344" mass="38919">MKSGAAVFSKVKQANESFGKNSHAIWPKDLGCRFLISIDTEEEFDWDGPFQRSGHTNISVKKLQRFQSFVEKFDIKPVYFVDYSIVEDDEAAAFLKSVTERDTASIGVHLHPWINPPFEEEVNSFNSFAGNLPKELEEKKILNLRQVIEEKTGKRPVVYRAGRYGVGPNSIEILLKHGFTIDSSVRSRFDYSSESGPDFAHIGPEPFWLDKNRRLLELPLTTVFSGLLRKQADILSASFNRSSLIRGLFSKLKILERIPLTPEGVSAREAKEAIDVALDDQLNLLVFSFHSPSLSSGHTPYVQTDQDLDRFYDWWRSVIDHLLERGVSPIGIDELMTASAIAPK</sequence>
<keyword evidence="2" id="KW-1185">Reference proteome</keyword>
<reference evidence="1 2" key="1">
    <citation type="journal article" date="2019" name="Int. J. Syst. Evol. Microbiol.">
        <title>The Global Catalogue of Microorganisms (GCM) 10K type strain sequencing project: providing services to taxonomists for standard genome sequencing and annotation.</title>
        <authorList>
            <consortium name="The Broad Institute Genomics Platform"/>
            <consortium name="The Broad Institute Genome Sequencing Center for Infectious Disease"/>
            <person name="Wu L."/>
            <person name="Ma J."/>
        </authorList>
    </citation>
    <scope>NUCLEOTIDE SEQUENCE [LARGE SCALE GENOMIC DNA]</scope>
    <source>
        <strain evidence="1 2">JCM 14162</strain>
    </source>
</reference>
<dbReference type="SUPFAM" id="SSF88713">
    <property type="entry name" value="Glycoside hydrolase/deacetylase"/>
    <property type="match status" value="1"/>
</dbReference>
<dbReference type="RefSeq" id="WP_229953440.1">
    <property type="nucleotide sequence ID" value="NZ_BAAAEM010000003.1"/>
</dbReference>
<name>A0ABN1AQK1_9SPHN</name>
<protein>
    <recommendedName>
        <fullName evidence="3">WalW protein</fullName>
    </recommendedName>
</protein>
<dbReference type="Gene3D" id="3.20.20.370">
    <property type="entry name" value="Glycoside hydrolase/deacetylase"/>
    <property type="match status" value="1"/>
</dbReference>
<proteinExistence type="predicted"/>
<evidence type="ECO:0000313" key="1">
    <source>
        <dbReference type="EMBL" id="GAA0481903.1"/>
    </source>
</evidence>
<dbReference type="InterPro" id="IPR011330">
    <property type="entry name" value="Glyco_hydro/deAcase_b/a-brl"/>
</dbReference>
<evidence type="ECO:0000313" key="2">
    <source>
        <dbReference type="Proteomes" id="UP001500713"/>
    </source>
</evidence>
<dbReference type="EMBL" id="BAAAEM010000003">
    <property type="protein sequence ID" value="GAA0481903.1"/>
    <property type="molecule type" value="Genomic_DNA"/>
</dbReference>
<dbReference type="Proteomes" id="UP001500713">
    <property type="component" value="Unassembled WGS sequence"/>
</dbReference>
<comment type="caution">
    <text evidence="1">The sequence shown here is derived from an EMBL/GenBank/DDBJ whole genome shotgun (WGS) entry which is preliminary data.</text>
</comment>
<dbReference type="CDD" id="cd10935">
    <property type="entry name" value="CE4_WalW"/>
    <property type="match status" value="1"/>
</dbReference>
<gene>
    <name evidence="1" type="ORF">GCM10009096_25180</name>
</gene>
<accession>A0ABN1AQK1</accession>